<dbReference type="AlphaFoldDB" id="A6DF66"/>
<reference evidence="1 2" key="1">
    <citation type="journal article" date="2010" name="J. Bacteriol.">
        <title>Genome sequence of Lentisphaera araneosa HTCC2155T, the type species of the order Lentisphaerales in the phylum Lentisphaerae.</title>
        <authorList>
            <person name="Thrash J.C."/>
            <person name="Cho J.C."/>
            <person name="Vergin K.L."/>
            <person name="Morris R.M."/>
            <person name="Giovannoni S.J."/>
        </authorList>
    </citation>
    <scope>NUCLEOTIDE SEQUENCE [LARGE SCALE GENOMIC DNA]</scope>
    <source>
        <strain evidence="1 2">HTCC2155</strain>
    </source>
</reference>
<sequence length="43" mass="4886">MHGSFFKKMGMQLVIFVNAIWCAPKILVHAPSLDQYDFDESAV</sequence>
<organism evidence="1 2">
    <name type="scientific">Lentisphaera araneosa HTCC2155</name>
    <dbReference type="NCBI Taxonomy" id="313628"/>
    <lineage>
        <taxon>Bacteria</taxon>
        <taxon>Pseudomonadati</taxon>
        <taxon>Lentisphaerota</taxon>
        <taxon>Lentisphaeria</taxon>
        <taxon>Lentisphaerales</taxon>
        <taxon>Lentisphaeraceae</taxon>
        <taxon>Lentisphaera</taxon>
    </lineage>
</organism>
<evidence type="ECO:0000313" key="1">
    <source>
        <dbReference type="EMBL" id="EDM29446.1"/>
    </source>
</evidence>
<protein>
    <submittedName>
        <fullName evidence="1">Uncharacterized protein</fullName>
    </submittedName>
</protein>
<dbReference type="Proteomes" id="UP000004947">
    <property type="component" value="Unassembled WGS sequence"/>
</dbReference>
<proteinExistence type="predicted"/>
<accession>A6DF66</accession>
<name>A6DF66_9BACT</name>
<evidence type="ECO:0000313" key="2">
    <source>
        <dbReference type="Proteomes" id="UP000004947"/>
    </source>
</evidence>
<comment type="caution">
    <text evidence="1">The sequence shown here is derived from an EMBL/GenBank/DDBJ whole genome shotgun (WGS) entry which is preliminary data.</text>
</comment>
<gene>
    <name evidence="1" type="ORF">LNTAR_16888</name>
</gene>
<keyword evidence="2" id="KW-1185">Reference proteome</keyword>
<dbReference type="EMBL" id="ABCK01000001">
    <property type="protein sequence ID" value="EDM29446.1"/>
    <property type="molecule type" value="Genomic_DNA"/>
</dbReference>